<evidence type="ECO:0000313" key="2">
    <source>
        <dbReference type="EMBL" id="EFZ37890.1"/>
    </source>
</evidence>
<dbReference type="SUPFAM" id="SSF52833">
    <property type="entry name" value="Thioredoxin-like"/>
    <property type="match status" value="1"/>
</dbReference>
<feature type="domain" description="Thioredoxin" evidence="1">
    <location>
        <begin position="196"/>
        <end position="333"/>
    </location>
</feature>
<reference evidence="2" key="1">
    <citation type="submission" date="2011-01" db="EMBL/GenBank/DDBJ databases">
        <authorList>
            <person name="Muzny D."/>
            <person name="Qin X."/>
            <person name="Buhay C."/>
            <person name="Dugan-Rocha S."/>
            <person name="Ding Y."/>
            <person name="Chen G."/>
            <person name="Hawes A."/>
            <person name="Holder M."/>
            <person name="Jhangiani S."/>
            <person name="Johnson A."/>
            <person name="Khan Z."/>
            <person name="Li Z."/>
            <person name="Liu W."/>
            <person name="Liu X."/>
            <person name="Perez L."/>
            <person name="Shen H."/>
            <person name="Wang Q."/>
            <person name="Watt J."/>
            <person name="Xi L."/>
            <person name="Xin Y."/>
            <person name="Zhou J."/>
            <person name="Deng J."/>
            <person name="Jiang H."/>
            <person name="Liu Y."/>
            <person name="Qu J."/>
            <person name="Song X.-Z."/>
            <person name="Zhang L."/>
            <person name="Villasana D."/>
            <person name="Johnson A."/>
            <person name="Liu J."/>
            <person name="Liyanage D."/>
            <person name="Lorensuhewa L."/>
            <person name="Robinson T."/>
            <person name="Song A."/>
            <person name="Song B.-B."/>
            <person name="Dinh H."/>
            <person name="Thornton R."/>
            <person name="Coyle M."/>
            <person name="Francisco L."/>
            <person name="Jackson L."/>
            <person name="Javaid M."/>
            <person name="Korchina V."/>
            <person name="Kovar C."/>
            <person name="Mata R."/>
            <person name="Mathew T."/>
            <person name="Ngo R."/>
            <person name="Nguyen L."/>
            <person name="Nguyen N."/>
            <person name="Okwuonu G."/>
            <person name="Ongeri F."/>
            <person name="Pham C."/>
            <person name="Simmons D."/>
            <person name="Wilczek-Boney K."/>
            <person name="Hale W."/>
            <person name="Jakkamsetti A."/>
            <person name="Pham P."/>
            <person name="Ruth R."/>
            <person name="San Lucas F."/>
            <person name="Warren J."/>
            <person name="Zhang J."/>
            <person name="Zhao Z."/>
            <person name="Zhou C."/>
            <person name="Zhu D."/>
            <person name="Lee S."/>
            <person name="Bess C."/>
            <person name="Blankenburg K."/>
            <person name="Forbes L."/>
            <person name="Fu Q."/>
            <person name="Gubbala S."/>
            <person name="Hirani K."/>
            <person name="Jayaseelan J.C."/>
            <person name="Lara F."/>
            <person name="Munidasa M."/>
            <person name="Palculict T."/>
            <person name="Patil S."/>
            <person name="Pu L.-L."/>
            <person name="Saada N."/>
            <person name="Tang L."/>
            <person name="Weissenberger G."/>
            <person name="Zhu Y."/>
            <person name="Hemphill L."/>
            <person name="Shang Y."/>
            <person name="Youmans B."/>
            <person name="Ayvaz T."/>
            <person name="Ross M."/>
            <person name="Santibanez J."/>
            <person name="Aqrawi P."/>
            <person name="Gross S."/>
            <person name="Joshi V."/>
            <person name="Fowler G."/>
            <person name="Nazareth L."/>
            <person name="Reid J."/>
            <person name="Worley K."/>
            <person name="Petrosino J."/>
            <person name="Highlander S."/>
            <person name="Gibbs R."/>
        </authorList>
    </citation>
    <scope>NUCLEOTIDE SEQUENCE [LARGE SCALE GENOMIC DNA]</scope>
    <source>
        <strain evidence="2">ATCC 33269</strain>
    </source>
</reference>
<dbReference type="Pfam" id="PF14289">
    <property type="entry name" value="DUF4369"/>
    <property type="match status" value="1"/>
</dbReference>
<dbReference type="STRING" id="28134.SAMN05444288_0598"/>
<protein>
    <recommendedName>
        <fullName evidence="1">Thioredoxin domain-containing protein</fullName>
    </recommendedName>
</protein>
<dbReference type="InterPro" id="IPR025380">
    <property type="entry name" value="DUF4369"/>
</dbReference>
<dbReference type="EMBL" id="AEPE02000002">
    <property type="protein sequence ID" value="EFZ37890.1"/>
    <property type="molecule type" value="Genomic_DNA"/>
</dbReference>
<name>E7RMA9_9BACT</name>
<dbReference type="InterPro" id="IPR036249">
    <property type="entry name" value="Thioredoxin-like_sf"/>
</dbReference>
<comment type="caution">
    <text evidence="2">The sequence shown here is derived from an EMBL/GenBank/DDBJ whole genome shotgun (WGS) entry which is preliminary data.</text>
</comment>
<accession>E7RMA9</accession>
<dbReference type="PROSITE" id="PS51257">
    <property type="entry name" value="PROKAR_LIPOPROTEIN"/>
    <property type="match status" value="1"/>
</dbReference>
<evidence type="ECO:0000313" key="3">
    <source>
        <dbReference type="Proteomes" id="UP000005580"/>
    </source>
</evidence>
<dbReference type="PANTHER" id="PTHR42852">
    <property type="entry name" value="THIOL:DISULFIDE INTERCHANGE PROTEIN DSBE"/>
    <property type="match status" value="1"/>
</dbReference>
<dbReference type="Gene3D" id="3.40.30.10">
    <property type="entry name" value="Glutaredoxin"/>
    <property type="match status" value="1"/>
</dbReference>
<dbReference type="eggNOG" id="COG0526">
    <property type="taxonomic scope" value="Bacteria"/>
</dbReference>
<dbReference type="InterPro" id="IPR013766">
    <property type="entry name" value="Thioredoxin_domain"/>
</dbReference>
<dbReference type="Proteomes" id="UP000005580">
    <property type="component" value="Unassembled WGS sequence"/>
</dbReference>
<dbReference type="InterPro" id="IPR050553">
    <property type="entry name" value="Thioredoxin_ResA/DsbE_sf"/>
</dbReference>
<dbReference type="PROSITE" id="PS51352">
    <property type="entry name" value="THIOREDOXIN_2"/>
    <property type="match status" value="1"/>
</dbReference>
<dbReference type="RefSeq" id="WP_004368939.1">
    <property type="nucleotide sequence ID" value="NZ_GL833119.1"/>
</dbReference>
<gene>
    <name evidence="2" type="ORF">HMPREF0663_10259</name>
</gene>
<proteinExistence type="predicted"/>
<dbReference type="PANTHER" id="PTHR42852:SF18">
    <property type="entry name" value="CHROMOSOME UNDETERMINED SCAFFOLD_47, WHOLE GENOME SHOTGUN SEQUENCE"/>
    <property type="match status" value="1"/>
</dbReference>
<keyword evidence="3" id="KW-1185">Reference proteome</keyword>
<sequence>MKQFGFLLFFALILVSCGIDSHHFKIDGRFIHLNQGEFYVYSPDGAIDGIDTIKVSGGRFAYEIPCDKPATLMIVFPNFSEQPVFTEAGEEVSIRGDASHLKEMKIEGTDENELMGKFRQQIVSASPPEVLQYAAQFIKDHPKSLASVYLVSKYFMQTPTPNQAKAKELIKIMLAVQPNNGVLVRLAKQAEKLDIIRMGKSLPPFSGYDINGHAVSSSVLSSAPVSVVHVWASWSFESVSMLQQLKQMQREMGGKLKILAISVDANRAECRQALSNDSLNVPIVCDGDMFNGGIISKLGLTSVPDNILLKRGKVVAHRLNTDDLRKKIVEMTK</sequence>
<organism evidence="2 3">
    <name type="scientific">Hoylesella oralis ATCC 33269</name>
    <dbReference type="NCBI Taxonomy" id="873533"/>
    <lineage>
        <taxon>Bacteria</taxon>
        <taxon>Pseudomonadati</taxon>
        <taxon>Bacteroidota</taxon>
        <taxon>Bacteroidia</taxon>
        <taxon>Bacteroidales</taxon>
        <taxon>Prevotellaceae</taxon>
        <taxon>Hoylesella</taxon>
    </lineage>
</organism>
<evidence type="ECO:0000259" key="1">
    <source>
        <dbReference type="PROSITE" id="PS51352"/>
    </source>
</evidence>
<dbReference type="AlphaFoldDB" id="E7RMA9"/>
<dbReference type="HOGENOM" id="CLU_042529_1_0_10"/>